<dbReference type="PANTHER" id="PTHR46082:SF6">
    <property type="entry name" value="AAA+ ATPASE DOMAIN-CONTAINING PROTEIN-RELATED"/>
    <property type="match status" value="1"/>
</dbReference>
<evidence type="ECO:0000256" key="2">
    <source>
        <dbReference type="SAM" id="Phobius"/>
    </source>
</evidence>
<feature type="transmembrane region" description="Helical" evidence="2">
    <location>
        <begin position="217"/>
        <end position="237"/>
    </location>
</feature>
<feature type="region of interest" description="Disordered" evidence="1">
    <location>
        <begin position="734"/>
        <end position="758"/>
    </location>
</feature>
<dbReference type="InterPro" id="IPR011990">
    <property type="entry name" value="TPR-like_helical_dom_sf"/>
</dbReference>
<dbReference type="Proteomes" id="UP000604046">
    <property type="component" value="Unassembled WGS sequence"/>
</dbReference>
<feature type="transmembrane region" description="Helical" evidence="2">
    <location>
        <begin position="69"/>
        <end position="93"/>
    </location>
</feature>
<dbReference type="OrthoDB" id="771227at2759"/>
<dbReference type="InterPro" id="IPR053137">
    <property type="entry name" value="NLR-like"/>
</dbReference>
<gene>
    <name evidence="3" type="primary">NPHP3</name>
    <name evidence="3" type="ORF">SNAT2548_LOCUS20046</name>
</gene>
<dbReference type="AlphaFoldDB" id="A0A812PSM4"/>
<reference evidence="3" key="1">
    <citation type="submission" date="2021-02" db="EMBL/GenBank/DDBJ databases">
        <authorList>
            <person name="Dougan E. K."/>
            <person name="Rhodes N."/>
            <person name="Thang M."/>
            <person name="Chan C."/>
        </authorList>
    </citation>
    <scope>NUCLEOTIDE SEQUENCE</scope>
</reference>
<name>A0A812PSM4_9DINO</name>
<feature type="transmembrane region" description="Helical" evidence="2">
    <location>
        <begin position="318"/>
        <end position="339"/>
    </location>
</feature>
<keyword evidence="4" id="KW-1185">Reference proteome</keyword>
<sequence length="758" mass="82921">MDKTKPMLHALPDLLEGFSCSGHWKTILSTNAVLAFVLSCAAYTVVFSLLWFVSYLSFPRHQLQIRQDIWCLTRLVPLFLAAPFGILSCKVFAEKLHLSLNVSFPEHWQQWPQCQVRWVEPPQSMLPVGCGANLSQEAQRQRLQYYLSALMLLPSVFFLAGLLLTALGRGIRAIARGCGNSHFGEKSRGVSRAGYAYDPFVPDIPDAEPQQEADCRVTCYAIVFHLCCAGLSLWAVATAHLDMRYGLCWELWLFWAVIMLSISLMQGLYFAAFLPTHARVPGFGLPVLTPILPILGEPLDTFKDWLFVGLAISQRTTWLGFMMAGLGVGVLCLSNLYIWTYHPNELASGLLPVRAACCEQRDRTLLAKLTSKGKLAVAITEDLPQACLQSLFVVIYGGSVTQYFFIGFALAKVSACLLLRATIMEREERFSDAYEALVMYYQFLSAVGSAVLGKRSAFALRNQCKVAASLSELGQHTEALYLQKEVLAAQQQVLGPSDPETQWTQGDLAVSLLVLGRHDEALELATELLAARQETLGPTHPDTLWTQAQVSLSLAKLGRHSEAWHAQAEVLTEQQRTLGSTHPCTLWTQADMALSLSALGRHSEALRLKEEVLSARLQALGPVHPSTLWTQLQVASSLADLGRHAEALEVQKVVLAAQQQTLGPAHPYTLRTQSKLAAFLLNLGQTRTSLQMLTEVLVAQQQALGPNHPDTLFTAGKLDQLRAQSAFVSGAVGGEGLPHLPGNTELRSGGPGVAGGGG</sequence>
<dbReference type="SUPFAM" id="SSF48452">
    <property type="entry name" value="TPR-like"/>
    <property type="match status" value="1"/>
</dbReference>
<evidence type="ECO:0000313" key="3">
    <source>
        <dbReference type="EMBL" id="CAE7368363.1"/>
    </source>
</evidence>
<dbReference type="Gene3D" id="1.25.40.10">
    <property type="entry name" value="Tetratricopeptide repeat domain"/>
    <property type="match status" value="2"/>
</dbReference>
<dbReference type="PANTHER" id="PTHR46082">
    <property type="entry name" value="ATP/GTP-BINDING PROTEIN-RELATED"/>
    <property type="match status" value="1"/>
</dbReference>
<dbReference type="Pfam" id="PF13374">
    <property type="entry name" value="TPR_10"/>
    <property type="match status" value="2"/>
</dbReference>
<accession>A0A812PSM4</accession>
<feature type="transmembrane region" description="Helical" evidence="2">
    <location>
        <begin position="252"/>
        <end position="274"/>
    </location>
</feature>
<dbReference type="Pfam" id="PF13424">
    <property type="entry name" value="TPR_12"/>
    <property type="match status" value="2"/>
</dbReference>
<keyword evidence="2" id="KW-0472">Membrane</keyword>
<keyword evidence="2" id="KW-1133">Transmembrane helix</keyword>
<protein>
    <submittedName>
        <fullName evidence="3">NPHP3 protein</fullName>
    </submittedName>
</protein>
<evidence type="ECO:0000256" key="1">
    <source>
        <dbReference type="SAM" id="MobiDB-lite"/>
    </source>
</evidence>
<feature type="transmembrane region" description="Helical" evidence="2">
    <location>
        <begin position="32"/>
        <end position="57"/>
    </location>
</feature>
<feature type="transmembrane region" description="Helical" evidence="2">
    <location>
        <begin position="145"/>
        <end position="167"/>
    </location>
</feature>
<proteinExistence type="predicted"/>
<dbReference type="EMBL" id="CAJNDS010002198">
    <property type="protein sequence ID" value="CAE7368363.1"/>
    <property type="molecule type" value="Genomic_DNA"/>
</dbReference>
<evidence type="ECO:0000313" key="4">
    <source>
        <dbReference type="Proteomes" id="UP000604046"/>
    </source>
</evidence>
<organism evidence="3 4">
    <name type="scientific">Symbiodinium natans</name>
    <dbReference type="NCBI Taxonomy" id="878477"/>
    <lineage>
        <taxon>Eukaryota</taxon>
        <taxon>Sar</taxon>
        <taxon>Alveolata</taxon>
        <taxon>Dinophyceae</taxon>
        <taxon>Suessiales</taxon>
        <taxon>Symbiodiniaceae</taxon>
        <taxon>Symbiodinium</taxon>
    </lineage>
</organism>
<keyword evidence="2" id="KW-0812">Transmembrane</keyword>
<feature type="compositionally biased region" description="Gly residues" evidence="1">
    <location>
        <begin position="749"/>
        <end position="758"/>
    </location>
</feature>
<comment type="caution">
    <text evidence="3">The sequence shown here is derived from an EMBL/GenBank/DDBJ whole genome shotgun (WGS) entry which is preliminary data.</text>
</comment>